<dbReference type="Pfam" id="PF13575">
    <property type="entry name" value="DUF4135"/>
    <property type="match status" value="1"/>
</dbReference>
<dbReference type="AlphaFoldDB" id="A0AAU8N8X9"/>
<sequence>MNSSANNIDFRKKLIETYGSDAKAGTKASQDWVETIDKILNLSSIQDYPNQTQKLFSSFFQSFLTFAQMRLDALLLKYESLQRNRDSLMHGWYEELYSKLFNLSVRTLIQELHIARLSGILQGDTPGDRYQYYNTVLLNDKAYVESVFMMYPVLAKLMTEETTRFIEYHTEIITNLNKDLNTLQNEFNREYLFLERISTGVGDTHSKGRSVSILYFGDGNKLIYKPRSLKIDTGFEKLMNWVHETNHTMNYKTTKSVDCGAYGWQSYVEYTSCSSKEEVARYYHRYGGYVALLYVLGSRDFHFENIIADGEFPILIDMETLFSNRVVSETNEDWRKVFLDEMDRSVFSSMLIPFKRTPQEDTDTSGLGNWGDQNNELISEVIDSPFTDEMKLVNKKITKEPGRNRPQFQGQYIGFEMYITQIQEGFAEMYQFINACKDEFASVHGPLKDFEDVSVRMIFRSTNDYGEFLKSSLHPDYLQKLSKRIQLFEHFQRSSVYTPYYSKIVPYEMDCLLQQEIPVFNFDMESRHITIQSSKEIVHLGFKAAGLERVHEQLDRLSKQDFEKQLRYLKMSLTSFGKSLNGMNSNAVEQQVDSHGDFLKAAMRIGDELIAHAAWDQDKKTIIWVDRKPITDGGHYIGILEPSLYDGSLGIVLFLAYLGNESGDSRYSAFAKEALQTCLDTITDVQEKNLSLFSGLLGYAYTLIQVSFLWKEQKYYKEALTYIDKIRSIIKDDKQLDVVGGSAGAVILLTQLYSQTSNAEFKLLACECGEHLKRELEDRKENNKVLLNGLSHGLSGYAWAFVELWAITGLQEYKSFAKLLLEMERRDYSRTNNNWRDKRSEQPNEFQAVYWCHGAPGIGLSRLHMLQRIDDSDMLAEIDAAKSKIIEDGLHLPPFMCHGSLGNIDILLSMENILGSARDSKTAQELGFEICLKYNKISAKDFPLGLMTGMAGFGYGLLRLNNPEIPSILSLEIPELNV</sequence>
<protein>
    <submittedName>
        <fullName evidence="3">Type 2 lanthipeptide synthetase LanM family protein</fullName>
    </submittedName>
</protein>
<dbReference type="InterPro" id="IPR007822">
    <property type="entry name" value="LANC-like"/>
</dbReference>
<gene>
    <name evidence="3" type="ORF">ABXS70_14945</name>
</gene>
<dbReference type="CDD" id="cd04792">
    <property type="entry name" value="LanM-like"/>
    <property type="match status" value="1"/>
</dbReference>
<reference evidence="3" key="1">
    <citation type="submission" date="2024-05" db="EMBL/GenBank/DDBJ databases">
        <title>Draft genome assemblies of 36 bacteria isolated from hibernating arctic ground squirrels.</title>
        <authorList>
            <person name="McKee H."/>
            <person name="Mullen L."/>
            <person name="Drown D.M."/>
            <person name="Duddleston K.N."/>
        </authorList>
    </citation>
    <scope>NUCLEOTIDE SEQUENCE</scope>
    <source>
        <strain evidence="3">AN1007</strain>
    </source>
</reference>
<dbReference type="NCBIfam" id="TIGR03897">
    <property type="entry name" value="lanti_2_LanM"/>
    <property type="match status" value="1"/>
</dbReference>
<feature type="binding site" evidence="1">
    <location>
        <position position="897"/>
    </location>
    <ligand>
        <name>Zn(2+)</name>
        <dbReference type="ChEBI" id="CHEBI:29105"/>
    </ligand>
</feature>
<feature type="binding site" evidence="1">
    <location>
        <position position="852"/>
    </location>
    <ligand>
        <name>Zn(2+)</name>
        <dbReference type="ChEBI" id="CHEBI:29105"/>
    </ligand>
</feature>
<keyword evidence="1" id="KW-0862">Zinc</keyword>
<dbReference type="GO" id="GO:0031179">
    <property type="term" value="P:peptide modification"/>
    <property type="evidence" value="ECO:0007669"/>
    <property type="project" value="InterPro"/>
</dbReference>
<dbReference type="EMBL" id="CP159992">
    <property type="protein sequence ID" value="XCP92554.1"/>
    <property type="molecule type" value="Genomic_DNA"/>
</dbReference>
<dbReference type="InterPro" id="IPR025410">
    <property type="entry name" value="Lant_dehyd"/>
</dbReference>
<organism evidence="3">
    <name type="scientific">Paenibacillus sp. AN1007</name>
    <dbReference type="NCBI Taxonomy" id="3151385"/>
    <lineage>
        <taxon>Bacteria</taxon>
        <taxon>Bacillati</taxon>
        <taxon>Bacillota</taxon>
        <taxon>Bacilli</taxon>
        <taxon>Bacillales</taxon>
        <taxon>Paenibacillaceae</taxon>
        <taxon>Paenibacillus</taxon>
    </lineage>
</organism>
<dbReference type="RefSeq" id="WP_366288851.1">
    <property type="nucleotide sequence ID" value="NZ_CP159992.1"/>
</dbReference>
<proteinExistence type="predicted"/>
<dbReference type="SMART" id="SM01260">
    <property type="entry name" value="LANC_like"/>
    <property type="match status" value="1"/>
</dbReference>
<keyword evidence="1" id="KW-0479">Metal-binding</keyword>
<dbReference type="GO" id="GO:0046872">
    <property type="term" value="F:metal ion binding"/>
    <property type="evidence" value="ECO:0007669"/>
    <property type="project" value="UniProtKB-KW"/>
</dbReference>
<accession>A0AAU8N8X9</accession>
<dbReference type="PANTHER" id="PTHR12736:SF7">
    <property type="entry name" value="LANC-LIKE PROTEIN 3"/>
    <property type="match status" value="1"/>
</dbReference>
<dbReference type="Gene3D" id="1.50.10.20">
    <property type="match status" value="1"/>
</dbReference>
<dbReference type="PANTHER" id="PTHR12736">
    <property type="entry name" value="LANC-LIKE PROTEIN"/>
    <property type="match status" value="1"/>
</dbReference>
<dbReference type="Pfam" id="PF05147">
    <property type="entry name" value="LANC_like"/>
    <property type="match status" value="1"/>
</dbReference>
<dbReference type="GO" id="GO:0005886">
    <property type="term" value="C:plasma membrane"/>
    <property type="evidence" value="ECO:0007669"/>
    <property type="project" value="TreeGrafter"/>
</dbReference>
<dbReference type="SUPFAM" id="SSF158745">
    <property type="entry name" value="LanC-like"/>
    <property type="match status" value="1"/>
</dbReference>
<evidence type="ECO:0000256" key="1">
    <source>
        <dbReference type="PIRSR" id="PIRSR607822-1"/>
    </source>
</evidence>
<evidence type="ECO:0000313" key="3">
    <source>
        <dbReference type="EMBL" id="XCP92554.1"/>
    </source>
</evidence>
<evidence type="ECO:0000259" key="2">
    <source>
        <dbReference type="Pfam" id="PF13575"/>
    </source>
</evidence>
<name>A0AAU8N8X9_9BACL</name>
<feature type="domain" description="Lantibiotic biosynthesis protein dehydration" evidence="2">
    <location>
        <begin position="151"/>
        <end position="522"/>
    </location>
</feature>
<dbReference type="PRINTS" id="PR01950">
    <property type="entry name" value="LANCSUPER"/>
</dbReference>
<feature type="binding site" evidence="1">
    <location>
        <position position="898"/>
    </location>
    <ligand>
        <name>Zn(2+)</name>
        <dbReference type="ChEBI" id="CHEBI:29105"/>
    </ligand>
</feature>
<dbReference type="InterPro" id="IPR017146">
    <property type="entry name" value="Lanti_2_LanM"/>
</dbReference>
<dbReference type="PIRSF" id="PIRSF037228">
    <property type="entry name" value="Lant_mod_RumM"/>
    <property type="match status" value="1"/>
</dbReference>